<dbReference type="PANTHER" id="PTHR43877">
    <property type="entry name" value="AMINOALKYLPHOSPHONATE N-ACETYLTRANSFERASE-RELATED-RELATED"/>
    <property type="match status" value="1"/>
</dbReference>
<dbReference type="OrthoDB" id="125295at2157"/>
<dbReference type="CDD" id="cd04301">
    <property type="entry name" value="NAT_SF"/>
    <property type="match status" value="1"/>
</dbReference>
<dbReference type="InterPro" id="IPR016181">
    <property type="entry name" value="Acyl_CoA_acyltransferase"/>
</dbReference>
<dbReference type="EMBL" id="FZNQ01000008">
    <property type="protein sequence ID" value="SNR47338.1"/>
    <property type="molecule type" value="Genomic_DNA"/>
</dbReference>
<protein>
    <submittedName>
        <fullName evidence="4">Ribosomal protein S18 acetylase RimI</fullName>
    </submittedName>
</protein>
<dbReference type="GO" id="GO:0016747">
    <property type="term" value="F:acyltransferase activity, transferring groups other than amino-acyl groups"/>
    <property type="evidence" value="ECO:0007669"/>
    <property type="project" value="InterPro"/>
</dbReference>
<dbReference type="InterPro" id="IPR050832">
    <property type="entry name" value="Bact_Acetyltransf"/>
</dbReference>
<dbReference type="Pfam" id="PF00583">
    <property type="entry name" value="Acetyltransf_1"/>
    <property type="match status" value="1"/>
</dbReference>
<keyword evidence="5" id="KW-1185">Reference proteome</keyword>
<accession>A0A238WLN6</accession>
<sequence length="251" mass="28264">MDLRDADTADIEPIRTVAKDSLTASYGHVVEETYLEEAAERWYGRADLEEAIDDPATRFIVAIDGGAVVAFAESYVVDRRERVGEIDWIHVDPEERGRGIGSELLDRIERELRDADVDAIEGRVLAENEAGAAFYEQKGYEHTGIQEVDIGSETFEERIYRKWIGETETDAQSAEVHETDDGETVHVAYEESNRGSIAPFYAVYTDEGHTERYGYLCGACEGTNVSIDTMDRVECLECSNRIKPTRWDAAY</sequence>
<evidence type="ECO:0000256" key="1">
    <source>
        <dbReference type="ARBA" id="ARBA00022679"/>
    </source>
</evidence>
<evidence type="ECO:0000313" key="5">
    <source>
        <dbReference type="Proteomes" id="UP000198397"/>
    </source>
</evidence>
<evidence type="ECO:0000256" key="2">
    <source>
        <dbReference type="ARBA" id="ARBA00023315"/>
    </source>
</evidence>
<keyword evidence="4" id="KW-0687">Ribonucleoprotein</keyword>
<evidence type="ECO:0000313" key="4">
    <source>
        <dbReference type="EMBL" id="SNR47338.1"/>
    </source>
</evidence>
<gene>
    <name evidence="4" type="ORF">SAMN06264855_108123</name>
</gene>
<evidence type="ECO:0000259" key="3">
    <source>
        <dbReference type="PROSITE" id="PS51186"/>
    </source>
</evidence>
<dbReference type="Proteomes" id="UP000198397">
    <property type="component" value="Unassembled WGS sequence"/>
</dbReference>
<keyword evidence="1" id="KW-0808">Transferase</keyword>
<keyword evidence="4" id="KW-0689">Ribosomal protein</keyword>
<dbReference type="GO" id="GO:0005840">
    <property type="term" value="C:ribosome"/>
    <property type="evidence" value="ECO:0007669"/>
    <property type="project" value="UniProtKB-KW"/>
</dbReference>
<organism evidence="4 5">
    <name type="scientific">Halorubrum vacuolatum</name>
    <name type="common">Natronobacterium vacuolatum</name>
    <dbReference type="NCBI Taxonomy" id="63740"/>
    <lineage>
        <taxon>Archaea</taxon>
        <taxon>Methanobacteriati</taxon>
        <taxon>Methanobacteriota</taxon>
        <taxon>Stenosarchaea group</taxon>
        <taxon>Halobacteria</taxon>
        <taxon>Halobacteriales</taxon>
        <taxon>Haloferacaceae</taxon>
        <taxon>Halorubrum</taxon>
    </lineage>
</organism>
<dbReference type="PROSITE" id="PS51186">
    <property type="entry name" value="GNAT"/>
    <property type="match status" value="1"/>
</dbReference>
<dbReference type="Pfam" id="PF19133">
    <property type="entry name" value="DUF5816"/>
    <property type="match status" value="1"/>
</dbReference>
<dbReference type="Gene3D" id="3.40.630.30">
    <property type="match status" value="1"/>
</dbReference>
<reference evidence="4 5" key="1">
    <citation type="submission" date="2017-06" db="EMBL/GenBank/DDBJ databases">
        <authorList>
            <person name="Kim H.J."/>
            <person name="Triplett B.A."/>
        </authorList>
    </citation>
    <scope>NUCLEOTIDE SEQUENCE [LARGE SCALE GENOMIC DNA]</scope>
    <source>
        <strain evidence="4 5">DSM 8800</strain>
    </source>
</reference>
<dbReference type="InterPro" id="IPR043854">
    <property type="entry name" value="DUF5816"/>
</dbReference>
<dbReference type="SUPFAM" id="SSF55729">
    <property type="entry name" value="Acyl-CoA N-acyltransferases (Nat)"/>
    <property type="match status" value="1"/>
</dbReference>
<feature type="domain" description="N-acetyltransferase" evidence="3">
    <location>
        <begin position="1"/>
        <end position="162"/>
    </location>
</feature>
<dbReference type="InterPro" id="IPR000182">
    <property type="entry name" value="GNAT_dom"/>
</dbReference>
<name>A0A238WLN6_HALVU</name>
<proteinExistence type="predicted"/>
<keyword evidence="2" id="KW-0012">Acyltransferase</keyword>
<dbReference type="PANTHER" id="PTHR43877:SF2">
    <property type="entry name" value="AMINOALKYLPHOSPHONATE N-ACETYLTRANSFERASE-RELATED"/>
    <property type="match status" value="1"/>
</dbReference>
<dbReference type="AlphaFoldDB" id="A0A238WLN6"/>
<dbReference type="RefSeq" id="WP_089384797.1">
    <property type="nucleotide sequence ID" value="NZ_FZNQ01000008.1"/>
</dbReference>